<reference evidence="2 3" key="1">
    <citation type="journal article" date="2018" name="Nat. Genet.">
        <title>The Rosa genome provides new insights in the design of modern roses.</title>
        <authorList>
            <person name="Bendahmane M."/>
        </authorList>
    </citation>
    <scope>NUCLEOTIDE SEQUENCE [LARGE SCALE GENOMIC DNA]</scope>
    <source>
        <strain evidence="3">cv. Old Blush</strain>
    </source>
</reference>
<dbReference type="AlphaFoldDB" id="A0A2P6RSG0"/>
<dbReference type="Proteomes" id="UP000238479">
    <property type="component" value="Chromosome 2"/>
</dbReference>
<name>A0A2P6RSG0_ROSCH</name>
<organism evidence="2 3">
    <name type="scientific">Rosa chinensis</name>
    <name type="common">China rose</name>
    <dbReference type="NCBI Taxonomy" id="74649"/>
    <lineage>
        <taxon>Eukaryota</taxon>
        <taxon>Viridiplantae</taxon>
        <taxon>Streptophyta</taxon>
        <taxon>Embryophyta</taxon>
        <taxon>Tracheophyta</taxon>
        <taxon>Spermatophyta</taxon>
        <taxon>Magnoliopsida</taxon>
        <taxon>eudicotyledons</taxon>
        <taxon>Gunneridae</taxon>
        <taxon>Pentapetalae</taxon>
        <taxon>rosids</taxon>
        <taxon>fabids</taxon>
        <taxon>Rosales</taxon>
        <taxon>Rosaceae</taxon>
        <taxon>Rosoideae</taxon>
        <taxon>Rosoideae incertae sedis</taxon>
        <taxon>Rosa</taxon>
    </lineage>
</organism>
<keyword evidence="1" id="KW-1133">Transmembrane helix</keyword>
<dbReference type="EMBL" id="PDCK01000040">
    <property type="protein sequence ID" value="PRQ49380.1"/>
    <property type="molecule type" value="Genomic_DNA"/>
</dbReference>
<sequence>MCIRVSWAVNCHNSSPSRRSFVKTVCLLRFLPYFVLHIYILFCLLQILLRFF</sequence>
<accession>A0A2P6RSG0</accession>
<evidence type="ECO:0000256" key="1">
    <source>
        <dbReference type="SAM" id="Phobius"/>
    </source>
</evidence>
<keyword evidence="1" id="KW-0472">Membrane</keyword>
<evidence type="ECO:0000313" key="2">
    <source>
        <dbReference type="EMBL" id="PRQ49380.1"/>
    </source>
</evidence>
<gene>
    <name evidence="2" type="ORF">RchiOBHm_Chr2g0121251</name>
</gene>
<feature type="transmembrane region" description="Helical" evidence="1">
    <location>
        <begin position="30"/>
        <end position="49"/>
    </location>
</feature>
<proteinExistence type="predicted"/>
<dbReference type="Gramene" id="PRQ49380">
    <property type="protein sequence ID" value="PRQ49380"/>
    <property type="gene ID" value="RchiOBHm_Chr2g0121251"/>
</dbReference>
<keyword evidence="3" id="KW-1185">Reference proteome</keyword>
<protein>
    <submittedName>
        <fullName evidence="2">Uncharacterized protein</fullName>
    </submittedName>
</protein>
<keyword evidence="1" id="KW-0812">Transmembrane</keyword>
<comment type="caution">
    <text evidence="2">The sequence shown here is derived from an EMBL/GenBank/DDBJ whole genome shotgun (WGS) entry which is preliminary data.</text>
</comment>
<evidence type="ECO:0000313" key="3">
    <source>
        <dbReference type="Proteomes" id="UP000238479"/>
    </source>
</evidence>